<organism evidence="4 5">
    <name type="scientific">Sinanodonta woodiana</name>
    <name type="common">Chinese pond mussel</name>
    <name type="synonym">Anodonta woodiana</name>
    <dbReference type="NCBI Taxonomy" id="1069815"/>
    <lineage>
        <taxon>Eukaryota</taxon>
        <taxon>Metazoa</taxon>
        <taxon>Spiralia</taxon>
        <taxon>Lophotrochozoa</taxon>
        <taxon>Mollusca</taxon>
        <taxon>Bivalvia</taxon>
        <taxon>Autobranchia</taxon>
        <taxon>Heteroconchia</taxon>
        <taxon>Palaeoheterodonta</taxon>
        <taxon>Unionida</taxon>
        <taxon>Unionoidea</taxon>
        <taxon>Unionidae</taxon>
        <taxon>Unioninae</taxon>
        <taxon>Sinanodonta</taxon>
    </lineage>
</organism>
<dbReference type="Gene3D" id="3.10.310.10">
    <property type="entry name" value="Diaminopimelate Epimerase, Chain A, domain 1"/>
    <property type="match status" value="2"/>
</dbReference>
<proteinExistence type="inferred from homology"/>
<reference evidence="4 5" key="1">
    <citation type="submission" date="2024-11" db="EMBL/GenBank/DDBJ databases">
        <title>Chromosome-level genome assembly of the freshwater bivalve Anodonta woodiana.</title>
        <authorList>
            <person name="Chen X."/>
        </authorList>
    </citation>
    <scope>NUCLEOTIDE SEQUENCE [LARGE SCALE GENOMIC DNA]</scope>
    <source>
        <strain evidence="4">MN2024</strain>
        <tissue evidence="4">Gills</tissue>
    </source>
</reference>
<dbReference type="PANTHER" id="PTHR33442:SF1">
    <property type="entry name" value="TRANS-3-HYDROXY-L-PROLINE DEHYDRATASE"/>
    <property type="match status" value="1"/>
</dbReference>
<name>A0ABD3WKH0_SINWO</name>
<keyword evidence="5" id="KW-1185">Reference proteome</keyword>
<comment type="similarity">
    <text evidence="2">Belongs to the proline racemase family.</text>
</comment>
<dbReference type="GO" id="GO:0050346">
    <property type="term" value="F:trans-L-3-hydroxyproline dehydratase activity"/>
    <property type="evidence" value="ECO:0007669"/>
    <property type="project" value="UniProtKB-EC"/>
</dbReference>
<gene>
    <name evidence="4" type="ORF">ACJMK2_037460</name>
</gene>
<dbReference type="Proteomes" id="UP001634394">
    <property type="component" value="Unassembled WGS sequence"/>
</dbReference>
<evidence type="ECO:0000256" key="1">
    <source>
        <dbReference type="ARBA" id="ARBA00001148"/>
    </source>
</evidence>
<dbReference type="EMBL" id="JBJQND010000006">
    <property type="protein sequence ID" value="KAL3874449.1"/>
    <property type="molecule type" value="Genomic_DNA"/>
</dbReference>
<dbReference type="SFLD" id="SFLDS00028">
    <property type="entry name" value="Proline_Racemase"/>
    <property type="match status" value="1"/>
</dbReference>
<dbReference type="EMBL" id="JBJQND010000006">
    <property type="protein sequence ID" value="KAL3874448.1"/>
    <property type="molecule type" value="Genomic_DNA"/>
</dbReference>
<comment type="caution">
    <text evidence="4">The sequence shown here is derived from an EMBL/GenBank/DDBJ whole genome shotgun (WGS) entry which is preliminary data.</text>
</comment>
<sequence length="337" mass="37505">MSESLTITTTEMHTGGEPLRIVETGLPEVKGDTLLEKRRYIRDHMDHIRKLLIFEPRGHFDMYGVILVQSEKPEADVGTIFIHNEGYSTMCGHAIIALGRYVIDHKMVMNVMSPETRVCFHCPCGLVEAYVEYNNGKTGNVRFHSVPAFLYLKDYDVEVPGYGKMTVDISYGGAFYALVPAEKVGLDIRRSRMQDVIDAADAISNALKKVVKLEHPESKDLAFLYGTILTDGKDELSEEESRNICVFADREVDRSPCGSGVTARIAQQFFRGQIKMNQKRTFSGPTGSVFRGQAVKEVTYGGLEAVIVEVSGKGHYSGTAKYTLEPDDTIGKGFLIR</sequence>
<dbReference type="PANTHER" id="PTHR33442">
    <property type="entry name" value="TRANS-3-HYDROXY-L-PROLINE DEHYDRATASE"/>
    <property type="match status" value="1"/>
</dbReference>
<protein>
    <recommendedName>
        <fullName evidence="3">trans-L-3-hydroxyproline dehydratase</fullName>
        <ecNumber evidence="3">4.2.1.77</ecNumber>
    </recommendedName>
</protein>
<dbReference type="PIRSF" id="PIRSF029792">
    <property type="entry name" value="Pro_racemase"/>
    <property type="match status" value="1"/>
</dbReference>
<dbReference type="AlphaFoldDB" id="A0ABD3WKH0"/>
<comment type="catalytic activity">
    <reaction evidence="1">
        <text>trans-3-hydroxy-L-proline = 1-pyrroline-2-carboxylate + H2O</text>
        <dbReference type="Rhea" id="RHEA:10320"/>
        <dbReference type="ChEBI" id="CHEBI:15377"/>
        <dbReference type="ChEBI" id="CHEBI:39785"/>
        <dbReference type="ChEBI" id="CHEBI:57938"/>
        <dbReference type="EC" id="4.2.1.77"/>
    </reaction>
</comment>
<evidence type="ECO:0000313" key="4">
    <source>
        <dbReference type="EMBL" id="KAL3874449.1"/>
    </source>
</evidence>
<accession>A0ABD3WKH0</accession>
<dbReference type="Pfam" id="PF05544">
    <property type="entry name" value="Pro_racemase"/>
    <property type="match status" value="1"/>
</dbReference>
<dbReference type="InterPro" id="IPR008794">
    <property type="entry name" value="Pro_racemase_fam"/>
</dbReference>
<evidence type="ECO:0000256" key="2">
    <source>
        <dbReference type="ARBA" id="ARBA00007529"/>
    </source>
</evidence>
<dbReference type="SUPFAM" id="SSF54506">
    <property type="entry name" value="Diaminopimelate epimerase-like"/>
    <property type="match status" value="1"/>
</dbReference>
<evidence type="ECO:0000313" key="5">
    <source>
        <dbReference type="Proteomes" id="UP001634394"/>
    </source>
</evidence>
<dbReference type="FunFam" id="3.10.310.10:FF:000003">
    <property type="entry name" value="Proline racemase"/>
    <property type="match status" value="1"/>
</dbReference>
<dbReference type="EC" id="4.2.1.77" evidence="3"/>
<evidence type="ECO:0000256" key="3">
    <source>
        <dbReference type="ARBA" id="ARBA00013105"/>
    </source>
</evidence>